<dbReference type="Proteomes" id="UP000231501">
    <property type="component" value="Unassembled WGS sequence"/>
</dbReference>
<gene>
    <name evidence="2" type="ORF">CS062_18225</name>
</gene>
<comment type="caution">
    <text evidence="2">The sequence shown here is derived from an EMBL/GenBank/DDBJ whole genome shotgun (WGS) entry which is preliminary data.</text>
</comment>
<name>A0A2G9C5P5_9BURK</name>
<accession>A0A2G9C5P5</accession>
<reference evidence="2 3" key="1">
    <citation type="submission" date="2017-11" db="EMBL/GenBank/DDBJ databases">
        <title>Draft genome sequence of Mitsuaria sp. HWN-4.</title>
        <authorList>
            <person name="Gundlapally S.R."/>
        </authorList>
    </citation>
    <scope>NUCLEOTIDE SEQUENCE [LARGE SCALE GENOMIC DNA]</scope>
    <source>
        <strain evidence="2 3">HWN-4</strain>
    </source>
</reference>
<dbReference type="EMBL" id="PEOG01000054">
    <property type="protein sequence ID" value="PIM51761.1"/>
    <property type="molecule type" value="Genomic_DNA"/>
</dbReference>
<dbReference type="InterPro" id="IPR050508">
    <property type="entry name" value="Methyltransf_Superfamily"/>
</dbReference>
<dbReference type="GO" id="GO:0008168">
    <property type="term" value="F:methyltransferase activity"/>
    <property type="evidence" value="ECO:0007669"/>
    <property type="project" value="TreeGrafter"/>
</dbReference>
<dbReference type="RefSeq" id="WP_099863010.1">
    <property type="nucleotide sequence ID" value="NZ_PEOG01000054.1"/>
</dbReference>
<dbReference type="InterPro" id="IPR013217">
    <property type="entry name" value="Methyltransf_12"/>
</dbReference>
<dbReference type="SUPFAM" id="SSF53335">
    <property type="entry name" value="S-adenosyl-L-methionine-dependent methyltransferases"/>
    <property type="match status" value="1"/>
</dbReference>
<dbReference type="PANTHER" id="PTHR42912">
    <property type="entry name" value="METHYLTRANSFERASE"/>
    <property type="match status" value="1"/>
</dbReference>
<dbReference type="OrthoDB" id="6709631at2"/>
<evidence type="ECO:0000313" key="3">
    <source>
        <dbReference type="Proteomes" id="UP000231501"/>
    </source>
</evidence>
<dbReference type="AlphaFoldDB" id="A0A2G9C5P5"/>
<sequence>MCVLDVPSPIDLRQMVDAREWADEAMVKRPWRREFFAEFAEQLVAGSAVRVLELGSGPGFLAKFLLDALPHIAYTALDFSPAMHELAAERIGAAYSRIRFVERSFREPAWVEDLEFFDHVVTNQAVHELRHKRHARALHEQVRGLLAPQGRYLVCDHFAGPGGMKNDQLYMTIEEQRIALQEAGFARVEPLLLKRGLMLYAAS</sequence>
<dbReference type="InterPro" id="IPR029063">
    <property type="entry name" value="SAM-dependent_MTases_sf"/>
</dbReference>
<dbReference type="Pfam" id="PF08242">
    <property type="entry name" value="Methyltransf_12"/>
    <property type="match status" value="1"/>
</dbReference>
<evidence type="ECO:0000259" key="1">
    <source>
        <dbReference type="Pfam" id="PF08242"/>
    </source>
</evidence>
<dbReference type="CDD" id="cd02440">
    <property type="entry name" value="AdoMet_MTases"/>
    <property type="match status" value="1"/>
</dbReference>
<keyword evidence="3" id="KW-1185">Reference proteome</keyword>
<proteinExistence type="predicted"/>
<dbReference type="Gene3D" id="3.40.50.150">
    <property type="entry name" value="Vaccinia Virus protein VP39"/>
    <property type="match status" value="1"/>
</dbReference>
<organism evidence="2 3">
    <name type="scientific">Roseateles chitinivorans</name>
    <dbReference type="NCBI Taxonomy" id="2917965"/>
    <lineage>
        <taxon>Bacteria</taxon>
        <taxon>Pseudomonadati</taxon>
        <taxon>Pseudomonadota</taxon>
        <taxon>Betaproteobacteria</taxon>
        <taxon>Burkholderiales</taxon>
        <taxon>Sphaerotilaceae</taxon>
        <taxon>Roseateles</taxon>
    </lineage>
</organism>
<protein>
    <recommendedName>
        <fullName evidence="1">Methyltransferase type 12 domain-containing protein</fullName>
    </recommendedName>
</protein>
<evidence type="ECO:0000313" key="2">
    <source>
        <dbReference type="EMBL" id="PIM51761.1"/>
    </source>
</evidence>
<feature type="domain" description="Methyltransferase type 12" evidence="1">
    <location>
        <begin position="52"/>
        <end position="151"/>
    </location>
</feature>